<organism evidence="1 2">
    <name type="scientific">Paenibacillus lautus</name>
    <name type="common">Bacillus lautus</name>
    <dbReference type="NCBI Taxonomy" id="1401"/>
    <lineage>
        <taxon>Bacteria</taxon>
        <taxon>Bacillati</taxon>
        <taxon>Bacillota</taxon>
        <taxon>Bacilli</taxon>
        <taxon>Bacillales</taxon>
        <taxon>Paenibacillaceae</taxon>
        <taxon>Paenibacillus</taxon>
    </lineage>
</organism>
<dbReference type="AlphaFoldDB" id="A0A1R1AU53"/>
<dbReference type="Proteomes" id="UP000187074">
    <property type="component" value="Unassembled WGS sequence"/>
</dbReference>
<evidence type="ECO:0000313" key="2">
    <source>
        <dbReference type="Proteomes" id="UP000187074"/>
    </source>
</evidence>
<reference evidence="1 2" key="1">
    <citation type="submission" date="2016-11" db="EMBL/GenBank/DDBJ databases">
        <title>Paenibacillus species isolates.</title>
        <authorList>
            <person name="Beno S.M."/>
        </authorList>
    </citation>
    <scope>NUCLEOTIDE SEQUENCE [LARGE SCALE GENOMIC DNA]</scope>
    <source>
        <strain evidence="1 2">FSL F4-0100</strain>
    </source>
</reference>
<sequence length="60" mass="6959">MRKNWILYCHTWATLIAILEKGNETRWATKYRGASPFTGKKINREACEVPEIKEALARHG</sequence>
<accession>A0A1R1AU53</accession>
<comment type="caution">
    <text evidence="1">The sequence shown here is derived from an EMBL/GenBank/DDBJ whole genome shotgun (WGS) entry which is preliminary data.</text>
</comment>
<protein>
    <submittedName>
        <fullName evidence="1">Uncharacterized protein</fullName>
    </submittedName>
</protein>
<gene>
    <name evidence="1" type="ORF">BK123_27340</name>
</gene>
<dbReference type="EMBL" id="MRTF01000011">
    <property type="protein sequence ID" value="OME89093.1"/>
    <property type="molecule type" value="Genomic_DNA"/>
</dbReference>
<proteinExistence type="predicted"/>
<name>A0A1R1AU53_PAELA</name>
<evidence type="ECO:0000313" key="1">
    <source>
        <dbReference type="EMBL" id="OME89093.1"/>
    </source>
</evidence>